<name>A0A0A9CYJ5_ARUDO</name>
<accession>A0A0A9CYJ5</accession>
<evidence type="ECO:0000313" key="1">
    <source>
        <dbReference type="EMBL" id="JAD76552.1"/>
    </source>
</evidence>
<dbReference type="EMBL" id="GBRH01221343">
    <property type="protein sequence ID" value="JAD76552.1"/>
    <property type="molecule type" value="Transcribed_RNA"/>
</dbReference>
<proteinExistence type="predicted"/>
<reference evidence="1" key="1">
    <citation type="submission" date="2014-09" db="EMBL/GenBank/DDBJ databases">
        <authorList>
            <person name="Magalhaes I.L.F."/>
            <person name="Oliveira U."/>
            <person name="Santos F.R."/>
            <person name="Vidigal T.H.D.A."/>
            <person name="Brescovit A.D."/>
            <person name="Santos A.J."/>
        </authorList>
    </citation>
    <scope>NUCLEOTIDE SEQUENCE</scope>
    <source>
        <tissue evidence="1">Shoot tissue taken approximately 20 cm above the soil surface</tissue>
    </source>
</reference>
<reference evidence="1" key="2">
    <citation type="journal article" date="2015" name="Data Brief">
        <title>Shoot transcriptome of the giant reed, Arundo donax.</title>
        <authorList>
            <person name="Barrero R.A."/>
            <person name="Guerrero F.D."/>
            <person name="Moolhuijzen P."/>
            <person name="Goolsby J.A."/>
            <person name="Tidwell J."/>
            <person name="Bellgard S.E."/>
            <person name="Bellgard M.I."/>
        </authorList>
    </citation>
    <scope>NUCLEOTIDE SEQUENCE</scope>
    <source>
        <tissue evidence="1">Shoot tissue taken approximately 20 cm above the soil surface</tissue>
    </source>
</reference>
<dbReference type="AlphaFoldDB" id="A0A0A9CYJ5"/>
<organism evidence="1">
    <name type="scientific">Arundo donax</name>
    <name type="common">Giant reed</name>
    <name type="synonym">Donax arundinaceus</name>
    <dbReference type="NCBI Taxonomy" id="35708"/>
    <lineage>
        <taxon>Eukaryota</taxon>
        <taxon>Viridiplantae</taxon>
        <taxon>Streptophyta</taxon>
        <taxon>Embryophyta</taxon>
        <taxon>Tracheophyta</taxon>
        <taxon>Spermatophyta</taxon>
        <taxon>Magnoliopsida</taxon>
        <taxon>Liliopsida</taxon>
        <taxon>Poales</taxon>
        <taxon>Poaceae</taxon>
        <taxon>PACMAD clade</taxon>
        <taxon>Arundinoideae</taxon>
        <taxon>Arundineae</taxon>
        <taxon>Arundo</taxon>
    </lineage>
</organism>
<sequence length="66" mass="7352">MLPWRAELPQLLLSPTPVGPSPSPSPICPLLKSPVLLRQREELESGSPRFFARLGPRLSPRTPRRA</sequence>
<protein>
    <submittedName>
        <fullName evidence="1">Uncharacterized protein</fullName>
    </submittedName>
</protein>